<evidence type="ECO:0000256" key="8">
    <source>
        <dbReference type="SAM" id="Phobius"/>
    </source>
</evidence>
<evidence type="ECO:0000256" key="7">
    <source>
        <dbReference type="PROSITE-ProRule" id="PRU01373"/>
    </source>
</evidence>
<feature type="domain" description="L,D-TPase catalytic" evidence="9">
    <location>
        <begin position="222"/>
        <end position="365"/>
    </location>
</feature>
<evidence type="ECO:0000256" key="2">
    <source>
        <dbReference type="ARBA" id="ARBA00005992"/>
    </source>
</evidence>
<dbReference type="AlphaFoldDB" id="A0A7T0BUY8"/>
<feature type="transmembrane region" description="Helical" evidence="8">
    <location>
        <begin position="90"/>
        <end position="112"/>
    </location>
</feature>
<evidence type="ECO:0000313" key="11">
    <source>
        <dbReference type="Proteomes" id="UP000594688"/>
    </source>
</evidence>
<feature type="active site" description="Nucleophile" evidence="7">
    <location>
        <position position="341"/>
    </location>
</feature>
<evidence type="ECO:0000256" key="3">
    <source>
        <dbReference type="ARBA" id="ARBA00022679"/>
    </source>
</evidence>
<dbReference type="KEGG" id="nli:G3M70_05860"/>
<protein>
    <submittedName>
        <fullName evidence="10">L,D-transpeptidase</fullName>
    </submittedName>
</protein>
<dbReference type="GO" id="GO:0071555">
    <property type="term" value="P:cell wall organization"/>
    <property type="evidence" value="ECO:0007669"/>
    <property type="project" value="UniProtKB-UniRule"/>
</dbReference>
<evidence type="ECO:0000256" key="5">
    <source>
        <dbReference type="ARBA" id="ARBA00022984"/>
    </source>
</evidence>
<dbReference type="Proteomes" id="UP000594688">
    <property type="component" value="Chromosome"/>
</dbReference>
<keyword evidence="6 7" id="KW-0961">Cell wall biogenesis/degradation</keyword>
<evidence type="ECO:0000259" key="9">
    <source>
        <dbReference type="PROSITE" id="PS52029"/>
    </source>
</evidence>
<dbReference type="InterPro" id="IPR038063">
    <property type="entry name" value="Transpep_catalytic_dom"/>
</dbReference>
<accession>A0A7T0BUY8</accession>
<feature type="active site" description="Proton donor/acceptor" evidence="7">
    <location>
        <position position="317"/>
    </location>
</feature>
<evidence type="ECO:0000256" key="4">
    <source>
        <dbReference type="ARBA" id="ARBA00022960"/>
    </source>
</evidence>
<dbReference type="GO" id="GO:0008360">
    <property type="term" value="P:regulation of cell shape"/>
    <property type="evidence" value="ECO:0007669"/>
    <property type="project" value="UniProtKB-UniRule"/>
</dbReference>
<dbReference type="UniPathway" id="UPA00219"/>
<dbReference type="EMBL" id="CP048685">
    <property type="protein sequence ID" value="QPJ61439.1"/>
    <property type="molecule type" value="Genomic_DNA"/>
</dbReference>
<keyword evidence="5 7" id="KW-0573">Peptidoglycan synthesis</keyword>
<sequence length="384" mass="43760">MDANKLNILSLTEYNLIANKNPQGSYDRATRENLNAIIRKLHTHLSSLSSLESRLYGKFQGAQFQALEEKDKKVAREVVRYRLSNRVKQWVQGLALAGLSLALVGILIYQIVLGESGRQKVDLAWYAQLNEMGLVSKEELARIEKDLNVTTTQLQKTREENQELASTVDHMILNNKVTENLKYILKQIYGDSRTSYKKVSGGVSLKFSGKELARYDTDPEKWYLLGIIETGVIRIYYNNDQILEIEAIFGRQGEETPLGEYQVKNKVYEPTWYKKEEVNGKTRVRKIPFGHPDHEIGHWWLGLKRLGPPVPGSYGIHGVNVTRFNEFFKKNFDWRNGSAGCPNIQEWFLEFLGRVIPIGAKMNIVLQDKWAGNASQAGQLVGAL</sequence>
<organism evidence="10 11">
    <name type="scientific">Candidatus Nitronauta litoralis</name>
    <dbReference type="NCBI Taxonomy" id="2705533"/>
    <lineage>
        <taxon>Bacteria</taxon>
        <taxon>Pseudomonadati</taxon>
        <taxon>Nitrospinota/Tectimicrobiota group</taxon>
        <taxon>Nitrospinota</taxon>
        <taxon>Nitrospinia</taxon>
        <taxon>Nitrospinales</taxon>
        <taxon>Nitrospinaceae</taxon>
        <taxon>Candidatus Nitronauta</taxon>
    </lineage>
</organism>
<dbReference type="GO" id="GO:0009252">
    <property type="term" value="P:peptidoglycan biosynthetic process"/>
    <property type="evidence" value="ECO:0007669"/>
    <property type="project" value="UniProtKB-UniPathway"/>
</dbReference>
<comment type="pathway">
    <text evidence="1 7">Cell wall biogenesis; peptidoglycan biosynthesis.</text>
</comment>
<proteinExistence type="inferred from homology"/>
<comment type="similarity">
    <text evidence="2">Belongs to the YkuD family.</text>
</comment>
<dbReference type="Pfam" id="PF03734">
    <property type="entry name" value="YkuD"/>
    <property type="match status" value="1"/>
</dbReference>
<dbReference type="SUPFAM" id="SSF141523">
    <property type="entry name" value="L,D-transpeptidase catalytic domain-like"/>
    <property type="match status" value="1"/>
</dbReference>
<keyword evidence="3" id="KW-0808">Transferase</keyword>
<dbReference type="PROSITE" id="PS52029">
    <property type="entry name" value="LD_TPASE"/>
    <property type="match status" value="1"/>
</dbReference>
<evidence type="ECO:0000313" key="10">
    <source>
        <dbReference type="EMBL" id="QPJ61439.1"/>
    </source>
</evidence>
<name>A0A7T0BUY8_9BACT</name>
<dbReference type="Gene3D" id="2.40.440.10">
    <property type="entry name" value="L,D-transpeptidase catalytic domain-like"/>
    <property type="match status" value="1"/>
</dbReference>
<keyword evidence="8" id="KW-0812">Transmembrane</keyword>
<dbReference type="GO" id="GO:0004180">
    <property type="term" value="F:carboxypeptidase activity"/>
    <property type="evidence" value="ECO:0007669"/>
    <property type="project" value="UniProtKB-ARBA"/>
</dbReference>
<keyword evidence="8" id="KW-0472">Membrane</keyword>
<keyword evidence="8" id="KW-1133">Transmembrane helix</keyword>
<keyword evidence="4 7" id="KW-0133">Cell shape</keyword>
<dbReference type="InterPro" id="IPR005490">
    <property type="entry name" value="LD_TPept_cat_dom"/>
</dbReference>
<gene>
    <name evidence="10" type="ORF">G3M70_05860</name>
</gene>
<dbReference type="GO" id="GO:0016740">
    <property type="term" value="F:transferase activity"/>
    <property type="evidence" value="ECO:0007669"/>
    <property type="project" value="UniProtKB-KW"/>
</dbReference>
<dbReference type="CDD" id="cd16913">
    <property type="entry name" value="YkuD_like"/>
    <property type="match status" value="1"/>
</dbReference>
<evidence type="ECO:0000256" key="1">
    <source>
        <dbReference type="ARBA" id="ARBA00004752"/>
    </source>
</evidence>
<evidence type="ECO:0000256" key="6">
    <source>
        <dbReference type="ARBA" id="ARBA00023316"/>
    </source>
</evidence>
<reference evidence="10 11" key="1">
    <citation type="submission" date="2020-02" db="EMBL/GenBank/DDBJ databases">
        <title>Genomic and physiological characterization of two novel Nitrospinaceae genera.</title>
        <authorList>
            <person name="Mueller A.J."/>
            <person name="Jung M.-Y."/>
            <person name="Strachan C.R."/>
            <person name="Herbold C.W."/>
            <person name="Kirkegaard R.H."/>
            <person name="Daims H."/>
        </authorList>
    </citation>
    <scope>NUCLEOTIDE SEQUENCE [LARGE SCALE GENOMIC DNA]</scope>
    <source>
        <strain evidence="10">EB</strain>
    </source>
</reference>